<proteinExistence type="predicted"/>
<feature type="domain" description="Nephrocystin 3-like N-terminal" evidence="2">
    <location>
        <begin position="36"/>
        <end position="127"/>
    </location>
</feature>
<reference evidence="3" key="1">
    <citation type="journal article" date="2020" name="Stud. Mycol.">
        <title>101 Dothideomycetes genomes: a test case for predicting lifestyles and emergence of pathogens.</title>
        <authorList>
            <person name="Haridas S."/>
            <person name="Albert R."/>
            <person name="Binder M."/>
            <person name="Bloem J."/>
            <person name="Labutti K."/>
            <person name="Salamov A."/>
            <person name="Andreopoulos B."/>
            <person name="Baker S."/>
            <person name="Barry K."/>
            <person name="Bills G."/>
            <person name="Bluhm B."/>
            <person name="Cannon C."/>
            <person name="Castanera R."/>
            <person name="Culley D."/>
            <person name="Daum C."/>
            <person name="Ezra D."/>
            <person name="Gonzalez J."/>
            <person name="Henrissat B."/>
            <person name="Kuo A."/>
            <person name="Liang C."/>
            <person name="Lipzen A."/>
            <person name="Lutzoni F."/>
            <person name="Magnuson J."/>
            <person name="Mondo S."/>
            <person name="Nolan M."/>
            <person name="Ohm R."/>
            <person name="Pangilinan J."/>
            <person name="Park H.-J."/>
            <person name="Ramirez L."/>
            <person name="Alfaro M."/>
            <person name="Sun H."/>
            <person name="Tritt A."/>
            <person name="Yoshinaga Y."/>
            <person name="Zwiers L.-H."/>
            <person name="Turgeon B."/>
            <person name="Goodwin S."/>
            <person name="Spatafora J."/>
            <person name="Crous P."/>
            <person name="Grigoriev I."/>
        </authorList>
    </citation>
    <scope>NUCLEOTIDE SEQUENCE</scope>
    <source>
        <strain evidence="3">CBS 130266</strain>
    </source>
</reference>
<evidence type="ECO:0000259" key="2">
    <source>
        <dbReference type="Pfam" id="PF24883"/>
    </source>
</evidence>
<protein>
    <recommendedName>
        <fullName evidence="2">Nephrocystin 3-like N-terminal domain-containing protein</fullName>
    </recommendedName>
</protein>
<evidence type="ECO:0000313" key="3">
    <source>
        <dbReference type="EMBL" id="KAF2416551.1"/>
    </source>
</evidence>
<comment type="caution">
    <text evidence="3">The sequence shown here is derived from an EMBL/GenBank/DDBJ whole genome shotgun (WGS) entry which is preliminary data.</text>
</comment>
<accession>A0A9P4NEB7</accession>
<dbReference type="InterPro" id="IPR027417">
    <property type="entry name" value="P-loop_NTPase"/>
</dbReference>
<dbReference type="PANTHER" id="PTHR10039:SF15">
    <property type="entry name" value="NACHT DOMAIN-CONTAINING PROTEIN"/>
    <property type="match status" value="1"/>
</dbReference>
<dbReference type="OrthoDB" id="195446at2759"/>
<dbReference type="AlphaFoldDB" id="A0A9P4NEB7"/>
<gene>
    <name evidence="3" type="ORF">EJ08DRAFT_99054</name>
</gene>
<evidence type="ECO:0000313" key="4">
    <source>
        <dbReference type="Proteomes" id="UP000800235"/>
    </source>
</evidence>
<name>A0A9P4NEB7_9PEZI</name>
<evidence type="ECO:0000256" key="1">
    <source>
        <dbReference type="ARBA" id="ARBA00022737"/>
    </source>
</evidence>
<keyword evidence="1" id="KW-0677">Repeat</keyword>
<dbReference type="Proteomes" id="UP000800235">
    <property type="component" value="Unassembled WGS sequence"/>
</dbReference>
<dbReference type="PANTHER" id="PTHR10039">
    <property type="entry name" value="AMELOGENIN"/>
    <property type="match status" value="1"/>
</dbReference>
<sequence length="132" mass="15072">MKVNTMKHEVDEVFSWLTPLVYGSKHSDILQRHEEGTGKWLIDSEEFMNRQTCSGQILWCQRKPGTGKTTLSSFIISEYERTLPPQPESGLVYAYCNYNNVNETATNIVGSLLQQLLRQKDILPPALKGNLR</sequence>
<dbReference type="EMBL" id="MU007155">
    <property type="protein sequence ID" value="KAF2416551.1"/>
    <property type="molecule type" value="Genomic_DNA"/>
</dbReference>
<dbReference type="InterPro" id="IPR056884">
    <property type="entry name" value="NPHP3-like_N"/>
</dbReference>
<dbReference type="Pfam" id="PF24883">
    <property type="entry name" value="NPHP3_N"/>
    <property type="match status" value="1"/>
</dbReference>
<keyword evidence="4" id="KW-1185">Reference proteome</keyword>
<dbReference type="Gene3D" id="3.40.50.300">
    <property type="entry name" value="P-loop containing nucleotide triphosphate hydrolases"/>
    <property type="match status" value="1"/>
</dbReference>
<organism evidence="3 4">
    <name type="scientific">Tothia fuscella</name>
    <dbReference type="NCBI Taxonomy" id="1048955"/>
    <lineage>
        <taxon>Eukaryota</taxon>
        <taxon>Fungi</taxon>
        <taxon>Dikarya</taxon>
        <taxon>Ascomycota</taxon>
        <taxon>Pezizomycotina</taxon>
        <taxon>Dothideomycetes</taxon>
        <taxon>Pleosporomycetidae</taxon>
        <taxon>Venturiales</taxon>
        <taxon>Cylindrosympodiaceae</taxon>
        <taxon>Tothia</taxon>
    </lineage>
</organism>